<feature type="domain" description="Dienelactone hydrolase" evidence="1">
    <location>
        <begin position="16"/>
        <end position="241"/>
    </location>
</feature>
<dbReference type="PANTHER" id="PTHR46623:SF10">
    <property type="entry name" value="CARBOXYMETHYLENEBUTENOLIDASE HOMOLOG"/>
    <property type="match status" value="1"/>
</dbReference>
<dbReference type="RefSeq" id="WP_171084714.1">
    <property type="nucleotide sequence ID" value="NZ_BNBU01000002.1"/>
</dbReference>
<name>A0A7Y7E929_STRMO</name>
<dbReference type="Pfam" id="PF01738">
    <property type="entry name" value="DLH"/>
    <property type="match status" value="1"/>
</dbReference>
<dbReference type="InterPro" id="IPR029058">
    <property type="entry name" value="AB_hydrolase_fold"/>
</dbReference>
<dbReference type="PANTHER" id="PTHR46623">
    <property type="entry name" value="CARBOXYMETHYLENEBUTENOLIDASE-RELATED"/>
    <property type="match status" value="1"/>
</dbReference>
<comment type="caution">
    <text evidence="2">The sequence shown here is derived from an EMBL/GenBank/DDBJ whole genome shotgun (WGS) entry which is preliminary data.</text>
</comment>
<protein>
    <submittedName>
        <fullName evidence="2">Dienelactone hydrolase family protein</fullName>
    </submittedName>
</protein>
<dbReference type="GO" id="GO:0016787">
    <property type="term" value="F:hydrolase activity"/>
    <property type="evidence" value="ECO:0007669"/>
    <property type="project" value="UniProtKB-KW"/>
</dbReference>
<dbReference type="Proteomes" id="UP000587462">
    <property type="component" value="Unassembled WGS sequence"/>
</dbReference>
<organism evidence="2 3">
    <name type="scientific">Streptomyces morookaense</name>
    <name type="common">Streptoverticillium morookaense</name>
    <dbReference type="NCBI Taxonomy" id="1970"/>
    <lineage>
        <taxon>Bacteria</taxon>
        <taxon>Bacillati</taxon>
        <taxon>Actinomycetota</taxon>
        <taxon>Actinomycetes</taxon>
        <taxon>Kitasatosporales</taxon>
        <taxon>Streptomycetaceae</taxon>
        <taxon>Streptomyces</taxon>
    </lineage>
</organism>
<accession>A0A7Y7E929</accession>
<evidence type="ECO:0000313" key="3">
    <source>
        <dbReference type="Proteomes" id="UP000587462"/>
    </source>
</evidence>
<dbReference type="EMBL" id="JABBXF010000059">
    <property type="protein sequence ID" value="NVK80655.1"/>
    <property type="molecule type" value="Genomic_DNA"/>
</dbReference>
<keyword evidence="2" id="KW-0378">Hydrolase</keyword>
<sequence>MPTRTVDITTHDGTADAFLAFPDDGERHPGVLLYMDALGLRPVIHALAEQLAAEGYYVLAPNAFYRRGRAPLFEVPDLSSPELRGAFFEHLGPMMQELTPERVQSDANAYLDFLTAQPEVRPGPVGVVGYCMGAVLAVRTAASRPDDVAAVAGFHPGRLATEKPDSAHLLAPLLRAELLFGLAEGDEPMPEFDKAVDAAGVRCTSEVYPGTVHGFTMSDTAAFSPSGLQLHWDRLLPFFARTLRAE</sequence>
<dbReference type="InterPro" id="IPR002925">
    <property type="entry name" value="Dienelactn_hydro"/>
</dbReference>
<dbReference type="AlphaFoldDB" id="A0A7Y7E929"/>
<proteinExistence type="predicted"/>
<evidence type="ECO:0000313" key="2">
    <source>
        <dbReference type="EMBL" id="NVK80655.1"/>
    </source>
</evidence>
<dbReference type="SUPFAM" id="SSF53474">
    <property type="entry name" value="alpha/beta-Hydrolases"/>
    <property type="match status" value="1"/>
</dbReference>
<reference evidence="2 3" key="1">
    <citation type="submission" date="2020-04" db="EMBL/GenBank/DDBJ databases">
        <title>Draft Genome Sequence of Streptomyces morookaense DSM 40503, an 8-azaguanine-producing strain.</title>
        <authorList>
            <person name="Qi J."/>
            <person name="Gao J.-M."/>
        </authorList>
    </citation>
    <scope>NUCLEOTIDE SEQUENCE [LARGE SCALE GENOMIC DNA]</scope>
    <source>
        <strain evidence="2 3">DSM 40503</strain>
    </source>
</reference>
<evidence type="ECO:0000259" key="1">
    <source>
        <dbReference type="Pfam" id="PF01738"/>
    </source>
</evidence>
<keyword evidence="3" id="KW-1185">Reference proteome</keyword>
<gene>
    <name evidence="2" type="ORF">HG542_23765</name>
</gene>
<dbReference type="InterPro" id="IPR051049">
    <property type="entry name" value="Dienelactone_hydrolase-like"/>
</dbReference>
<dbReference type="Gene3D" id="3.40.50.1820">
    <property type="entry name" value="alpha/beta hydrolase"/>
    <property type="match status" value="1"/>
</dbReference>